<dbReference type="EMBL" id="JBHRWK010000003">
    <property type="protein sequence ID" value="MFC3448049.1"/>
    <property type="molecule type" value="Genomic_DNA"/>
</dbReference>
<feature type="domain" description="DUF6881" evidence="1">
    <location>
        <begin position="8"/>
        <end position="95"/>
    </location>
</feature>
<name>A0ABV7NQP4_9PSEU</name>
<evidence type="ECO:0000259" key="1">
    <source>
        <dbReference type="Pfam" id="PF21812"/>
    </source>
</evidence>
<sequence>MSSDARMWYLRCVWSHEFAEEPVEIFSEVGVDGYECRKVERFRGGRLGWADEQHEVGGTGLGQVPVPPLDEINAQREFSASRIDDVEFERVWTKALGGGED</sequence>
<comment type="caution">
    <text evidence="2">The sequence shown here is derived from an EMBL/GenBank/DDBJ whole genome shotgun (WGS) entry which is preliminary data.</text>
</comment>
<accession>A0ABV7NQP4</accession>
<gene>
    <name evidence="2" type="ORF">ACFOSH_01275</name>
</gene>
<dbReference type="Proteomes" id="UP001595645">
    <property type="component" value="Unassembled WGS sequence"/>
</dbReference>
<dbReference type="Pfam" id="PF21812">
    <property type="entry name" value="DUF6881"/>
    <property type="match status" value="1"/>
</dbReference>
<evidence type="ECO:0000313" key="2">
    <source>
        <dbReference type="EMBL" id="MFC3448049.1"/>
    </source>
</evidence>
<organism evidence="2 3">
    <name type="scientific">Amycolatopsis speibonae</name>
    <dbReference type="NCBI Taxonomy" id="1450224"/>
    <lineage>
        <taxon>Bacteria</taxon>
        <taxon>Bacillati</taxon>
        <taxon>Actinomycetota</taxon>
        <taxon>Actinomycetes</taxon>
        <taxon>Pseudonocardiales</taxon>
        <taxon>Pseudonocardiaceae</taxon>
        <taxon>Amycolatopsis</taxon>
    </lineage>
</organism>
<evidence type="ECO:0000313" key="3">
    <source>
        <dbReference type="Proteomes" id="UP001595645"/>
    </source>
</evidence>
<reference evidence="3" key="1">
    <citation type="journal article" date="2019" name="Int. J. Syst. Evol. Microbiol.">
        <title>The Global Catalogue of Microorganisms (GCM) 10K type strain sequencing project: providing services to taxonomists for standard genome sequencing and annotation.</title>
        <authorList>
            <consortium name="The Broad Institute Genomics Platform"/>
            <consortium name="The Broad Institute Genome Sequencing Center for Infectious Disease"/>
            <person name="Wu L."/>
            <person name="Ma J."/>
        </authorList>
    </citation>
    <scope>NUCLEOTIDE SEQUENCE [LARGE SCALE GENOMIC DNA]</scope>
    <source>
        <strain evidence="3">CGMCC 4.7676</strain>
    </source>
</reference>
<dbReference type="RefSeq" id="WP_378236698.1">
    <property type="nucleotide sequence ID" value="NZ_JBHRWK010000003.1"/>
</dbReference>
<proteinExistence type="predicted"/>
<protein>
    <submittedName>
        <fullName evidence="2">DUF6881 domain-containing protein</fullName>
    </submittedName>
</protein>
<dbReference type="InterPro" id="IPR049248">
    <property type="entry name" value="DUF6881"/>
</dbReference>
<keyword evidence="3" id="KW-1185">Reference proteome</keyword>